<proteinExistence type="predicted"/>
<dbReference type="InterPro" id="IPR009057">
    <property type="entry name" value="Homeodomain-like_sf"/>
</dbReference>
<feature type="domain" description="HTH tetR-type" evidence="3">
    <location>
        <begin position="11"/>
        <end position="71"/>
    </location>
</feature>
<evidence type="ECO:0000256" key="1">
    <source>
        <dbReference type="ARBA" id="ARBA00023125"/>
    </source>
</evidence>
<evidence type="ECO:0000259" key="3">
    <source>
        <dbReference type="PROSITE" id="PS50977"/>
    </source>
</evidence>
<comment type="caution">
    <text evidence="4">The sequence shown here is derived from an EMBL/GenBank/DDBJ whole genome shotgun (WGS) entry which is preliminary data.</text>
</comment>
<reference evidence="4 5" key="1">
    <citation type="journal article" date="2022" name="Int. J. Syst. Evol. Microbiol.">
        <title>Pseudomonas aegrilactucae sp. nov. and Pseudomonas morbosilactucae sp. nov., pathogens causing bacterial rot of lettuce in Japan.</title>
        <authorList>
            <person name="Sawada H."/>
            <person name="Fujikawa T."/>
            <person name="Satou M."/>
        </authorList>
    </citation>
    <scope>NUCLEOTIDE SEQUENCE [LARGE SCALE GENOMIC DNA]</scope>
    <source>
        <strain evidence="4 5">MAFF 302030</strain>
    </source>
</reference>
<dbReference type="PROSITE" id="PS50977">
    <property type="entry name" value="HTH_TETR_2"/>
    <property type="match status" value="1"/>
</dbReference>
<evidence type="ECO:0000313" key="5">
    <source>
        <dbReference type="Proteomes" id="UP001155059"/>
    </source>
</evidence>
<dbReference type="PANTHER" id="PTHR30055">
    <property type="entry name" value="HTH-TYPE TRANSCRIPTIONAL REGULATOR RUTR"/>
    <property type="match status" value="1"/>
</dbReference>
<accession>A0A9X1Z3A1</accession>
<evidence type="ECO:0000256" key="2">
    <source>
        <dbReference type="PROSITE-ProRule" id="PRU00335"/>
    </source>
</evidence>
<dbReference type="RefSeq" id="WP_123335086.1">
    <property type="nucleotide sequence ID" value="NZ_JALQCW010000114.1"/>
</dbReference>
<dbReference type="Pfam" id="PF00440">
    <property type="entry name" value="TetR_N"/>
    <property type="match status" value="1"/>
</dbReference>
<dbReference type="GO" id="GO:0003700">
    <property type="term" value="F:DNA-binding transcription factor activity"/>
    <property type="evidence" value="ECO:0007669"/>
    <property type="project" value="TreeGrafter"/>
</dbReference>
<dbReference type="PANTHER" id="PTHR30055:SF223">
    <property type="entry name" value="HTH-TYPE TRANSCRIPTIONAL REGULATOR UIDR"/>
    <property type="match status" value="1"/>
</dbReference>
<reference evidence="4 5" key="2">
    <citation type="journal article" date="2023" name="Plant Pathol.">
        <title>Dismantling and reorganizing Pseudomonas marginalis sensu#lato.</title>
        <authorList>
            <person name="Sawada H."/>
            <person name="Fujikawa T."/>
            <person name="Satou M."/>
        </authorList>
    </citation>
    <scope>NUCLEOTIDE SEQUENCE [LARGE SCALE GENOMIC DNA]</scope>
    <source>
        <strain evidence="4 5">MAFF 302030</strain>
    </source>
</reference>
<dbReference type="SUPFAM" id="SSF46689">
    <property type="entry name" value="Homeodomain-like"/>
    <property type="match status" value="1"/>
</dbReference>
<keyword evidence="1 2" id="KW-0238">DNA-binding</keyword>
<gene>
    <name evidence="4" type="ORF">M1B34_32215</name>
</gene>
<dbReference type="InterPro" id="IPR049484">
    <property type="entry name" value="Rv0078-like_C"/>
</dbReference>
<dbReference type="EMBL" id="JALQCW010000114">
    <property type="protein sequence ID" value="MCK9802196.1"/>
    <property type="molecule type" value="Genomic_DNA"/>
</dbReference>
<feature type="DNA-binding region" description="H-T-H motif" evidence="2">
    <location>
        <begin position="34"/>
        <end position="53"/>
    </location>
</feature>
<organism evidence="4 5">
    <name type="scientific">Pseudomonas morbosilactucae</name>
    <dbReference type="NCBI Taxonomy" id="2938197"/>
    <lineage>
        <taxon>Bacteria</taxon>
        <taxon>Pseudomonadati</taxon>
        <taxon>Pseudomonadota</taxon>
        <taxon>Gammaproteobacteria</taxon>
        <taxon>Pseudomonadales</taxon>
        <taxon>Pseudomonadaceae</taxon>
        <taxon>Pseudomonas</taxon>
    </lineage>
</organism>
<evidence type="ECO:0000313" key="4">
    <source>
        <dbReference type="EMBL" id="MCK9802196.1"/>
    </source>
</evidence>
<name>A0A9X1Z3A1_9PSED</name>
<dbReference type="PROSITE" id="PS01081">
    <property type="entry name" value="HTH_TETR_1"/>
    <property type="match status" value="1"/>
</dbReference>
<dbReference type="Pfam" id="PF21351">
    <property type="entry name" value="TetR_C_41"/>
    <property type="match status" value="1"/>
</dbReference>
<dbReference type="Gene3D" id="1.10.357.10">
    <property type="entry name" value="Tetracycline Repressor, domain 2"/>
    <property type="match status" value="1"/>
</dbReference>
<sequence>MSSRPRAEMIEATRAKLLASARQAFGSLGYAHTSMDDLTAEAGLTRGALYHHFGDKKGLLAAVVAQIDGEMDQRLMAISSQVADPWEAFCQRCRAYLHMALEPEIQRIVLQDARAVLADSKAGEEQCIETLGALLSQLMQAQVVEAAAPMALARLINGSLVEAALWIANAEQPAQKLDESLGGLQLLLRGLRREDAPPSTTGR</sequence>
<dbReference type="InterPro" id="IPR001647">
    <property type="entry name" value="HTH_TetR"/>
</dbReference>
<dbReference type="Proteomes" id="UP001155059">
    <property type="component" value="Unassembled WGS sequence"/>
</dbReference>
<dbReference type="PRINTS" id="PR00455">
    <property type="entry name" value="HTHTETR"/>
</dbReference>
<dbReference type="InterPro" id="IPR050109">
    <property type="entry name" value="HTH-type_TetR-like_transc_reg"/>
</dbReference>
<dbReference type="GO" id="GO:0000976">
    <property type="term" value="F:transcription cis-regulatory region binding"/>
    <property type="evidence" value="ECO:0007669"/>
    <property type="project" value="TreeGrafter"/>
</dbReference>
<protein>
    <submittedName>
        <fullName evidence="4">TetR/AcrR family transcriptional regulator</fullName>
    </submittedName>
</protein>
<dbReference type="InterPro" id="IPR023772">
    <property type="entry name" value="DNA-bd_HTH_TetR-type_CS"/>
</dbReference>
<dbReference type="AlphaFoldDB" id="A0A9X1Z3A1"/>